<keyword evidence="2" id="KW-1185">Reference proteome</keyword>
<evidence type="ECO:0000313" key="2">
    <source>
        <dbReference type="Proteomes" id="UP000606974"/>
    </source>
</evidence>
<protein>
    <submittedName>
        <fullName evidence="1">Uncharacterized protein</fullName>
    </submittedName>
</protein>
<reference evidence="1" key="1">
    <citation type="submission" date="2020-02" db="EMBL/GenBank/DDBJ databases">
        <authorList>
            <person name="Palmer J.M."/>
        </authorList>
    </citation>
    <scope>NUCLEOTIDE SEQUENCE</scope>
    <source>
        <strain evidence="1">EPUS1.4</strain>
        <tissue evidence="1">Thallus</tissue>
    </source>
</reference>
<dbReference type="AlphaFoldDB" id="A0A8H7ABR9"/>
<comment type="caution">
    <text evidence="1">The sequence shown here is derived from an EMBL/GenBank/DDBJ whole genome shotgun (WGS) entry which is preliminary data.</text>
</comment>
<gene>
    <name evidence="1" type="ORF">GJ744_012115</name>
</gene>
<organism evidence="1 2">
    <name type="scientific">Endocarpon pusillum</name>
    <dbReference type="NCBI Taxonomy" id="364733"/>
    <lineage>
        <taxon>Eukaryota</taxon>
        <taxon>Fungi</taxon>
        <taxon>Dikarya</taxon>
        <taxon>Ascomycota</taxon>
        <taxon>Pezizomycotina</taxon>
        <taxon>Eurotiomycetes</taxon>
        <taxon>Chaetothyriomycetidae</taxon>
        <taxon>Verrucariales</taxon>
        <taxon>Verrucariaceae</taxon>
        <taxon>Endocarpon</taxon>
    </lineage>
</organism>
<name>A0A8H7ABR9_9EURO</name>
<accession>A0A8H7ABR9</accession>
<sequence length="99" mass="11162">MRKARSGMRQPATKPAGAVPRWLATIHRLPDSRQLRSLIMNEVISLPEQSSLQSRQREAAYLRHRDAGIFLLEHTAPLHLQSVPGGSDILPESMRRSDN</sequence>
<dbReference type="Proteomes" id="UP000606974">
    <property type="component" value="Unassembled WGS sequence"/>
</dbReference>
<dbReference type="EMBL" id="JAACFV010000091">
    <property type="protein sequence ID" value="KAF7506223.1"/>
    <property type="molecule type" value="Genomic_DNA"/>
</dbReference>
<evidence type="ECO:0000313" key="1">
    <source>
        <dbReference type="EMBL" id="KAF7506223.1"/>
    </source>
</evidence>
<proteinExistence type="predicted"/>